<name>A0A0C9T1C3_PAXIN</name>
<dbReference type="Proteomes" id="UP000053647">
    <property type="component" value="Unassembled WGS sequence"/>
</dbReference>
<keyword evidence="3" id="KW-1185">Reference proteome</keyword>
<feature type="compositionally biased region" description="Acidic residues" evidence="1">
    <location>
        <begin position="240"/>
        <end position="253"/>
    </location>
</feature>
<evidence type="ECO:0000256" key="1">
    <source>
        <dbReference type="SAM" id="MobiDB-lite"/>
    </source>
</evidence>
<feature type="compositionally biased region" description="Pro residues" evidence="1">
    <location>
        <begin position="229"/>
        <end position="238"/>
    </location>
</feature>
<organism evidence="2 3">
    <name type="scientific">Paxillus involutus ATCC 200175</name>
    <dbReference type="NCBI Taxonomy" id="664439"/>
    <lineage>
        <taxon>Eukaryota</taxon>
        <taxon>Fungi</taxon>
        <taxon>Dikarya</taxon>
        <taxon>Basidiomycota</taxon>
        <taxon>Agaricomycotina</taxon>
        <taxon>Agaricomycetes</taxon>
        <taxon>Agaricomycetidae</taxon>
        <taxon>Boletales</taxon>
        <taxon>Paxilineae</taxon>
        <taxon>Paxillaceae</taxon>
        <taxon>Paxillus</taxon>
    </lineage>
</organism>
<reference evidence="3" key="2">
    <citation type="submission" date="2015-01" db="EMBL/GenBank/DDBJ databases">
        <title>Evolutionary Origins and Diversification of the Mycorrhizal Mutualists.</title>
        <authorList>
            <consortium name="DOE Joint Genome Institute"/>
            <consortium name="Mycorrhizal Genomics Consortium"/>
            <person name="Kohler A."/>
            <person name="Kuo A."/>
            <person name="Nagy L.G."/>
            <person name="Floudas D."/>
            <person name="Copeland A."/>
            <person name="Barry K.W."/>
            <person name="Cichocki N."/>
            <person name="Veneault-Fourrey C."/>
            <person name="LaButti K."/>
            <person name="Lindquist E.A."/>
            <person name="Lipzen A."/>
            <person name="Lundell T."/>
            <person name="Morin E."/>
            <person name="Murat C."/>
            <person name="Riley R."/>
            <person name="Ohm R."/>
            <person name="Sun H."/>
            <person name="Tunlid A."/>
            <person name="Henrissat B."/>
            <person name="Grigoriev I.V."/>
            <person name="Hibbett D.S."/>
            <person name="Martin F."/>
        </authorList>
    </citation>
    <scope>NUCLEOTIDE SEQUENCE [LARGE SCALE GENOMIC DNA]</scope>
    <source>
        <strain evidence="3">ATCC 200175</strain>
    </source>
</reference>
<proteinExistence type="predicted"/>
<dbReference type="AlphaFoldDB" id="A0A0C9T1C3"/>
<reference evidence="2 3" key="1">
    <citation type="submission" date="2014-06" db="EMBL/GenBank/DDBJ databases">
        <authorList>
            <consortium name="DOE Joint Genome Institute"/>
            <person name="Kuo A."/>
            <person name="Kohler A."/>
            <person name="Nagy L.G."/>
            <person name="Floudas D."/>
            <person name="Copeland A."/>
            <person name="Barry K.W."/>
            <person name="Cichocki N."/>
            <person name="Veneault-Fourrey C."/>
            <person name="LaButti K."/>
            <person name="Lindquist E.A."/>
            <person name="Lipzen A."/>
            <person name="Lundell T."/>
            <person name="Morin E."/>
            <person name="Murat C."/>
            <person name="Sun H."/>
            <person name="Tunlid A."/>
            <person name="Henrissat B."/>
            <person name="Grigoriev I.V."/>
            <person name="Hibbett D.S."/>
            <person name="Martin F."/>
            <person name="Nordberg H.P."/>
            <person name="Cantor M.N."/>
            <person name="Hua S.X."/>
        </authorList>
    </citation>
    <scope>NUCLEOTIDE SEQUENCE [LARGE SCALE GENOMIC DNA]</scope>
    <source>
        <strain evidence="2 3">ATCC 200175</strain>
    </source>
</reference>
<feature type="compositionally biased region" description="Acidic residues" evidence="1">
    <location>
        <begin position="192"/>
        <end position="208"/>
    </location>
</feature>
<evidence type="ECO:0000313" key="2">
    <source>
        <dbReference type="EMBL" id="KIJ05328.1"/>
    </source>
</evidence>
<gene>
    <name evidence="2" type="ORF">PAXINDRAFT_103817</name>
</gene>
<dbReference type="HOGENOM" id="CLU_1038647_0_0_1"/>
<feature type="region of interest" description="Disordered" evidence="1">
    <location>
        <begin position="1"/>
        <end position="54"/>
    </location>
</feature>
<sequence>MVFSEGYNVAEELSKGEPVSEAHGGSPLSASVTVEPEPFASEQPWPENEMRSEEDLVDEDIDVARTESTAAGPVSPPVAELLLIPLEEPSDATLPSEPAVSNATEELIHLPQDPAPEASTVHEATPEELGEPAPAEPIESQPAEEPCVSTSTSDAAEVATQEEENADVSEPSPELSENPPPKQDEAPAGSSTEEDSSAPSSTDEDTEDAEQRREPEAPLPNEYLLDLSEPPPSEPIPPESESDITDEVNELDVDEVRESGGDGEVTGE</sequence>
<feature type="region of interest" description="Disordered" evidence="1">
    <location>
        <begin position="86"/>
        <end position="268"/>
    </location>
</feature>
<evidence type="ECO:0000313" key="3">
    <source>
        <dbReference type="Proteomes" id="UP000053647"/>
    </source>
</evidence>
<accession>A0A0C9T1C3</accession>
<protein>
    <submittedName>
        <fullName evidence="2">Uncharacterized protein</fullName>
    </submittedName>
</protein>
<dbReference type="EMBL" id="KN821058">
    <property type="protein sequence ID" value="KIJ05328.1"/>
    <property type="molecule type" value="Genomic_DNA"/>
</dbReference>